<reference evidence="1 2" key="1">
    <citation type="submission" date="2018-02" db="EMBL/GenBank/DDBJ databases">
        <title>Complete genome of Nitrosopumilus oxyclinae HCE1.</title>
        <authorList>
            <person name="Qin W."/>
            <person name="Zheng Y."/>
            <person name="Stahl D.A."/>
        </authorList>
    </citation>
    <scope>NUCLEOTIDE SEQUENCE [LARGE SCALE GENOMIC DNA]</scope>
    <source>
        <strain evidence="1 2">HCE1</strain>
    </source>
</reference>
<protein>
    <submittedName>
        <fullName evidence="1">Uncharacterized protein</fullName>
    </submittedName>
</protein>
<dbReference type="KEGG" id="nox:C5F49_00825"/>
<dbReference type="Proteomes" id="UP000509441">
    <property type="component" value="Chromosome"/>
</dbReference>
<proteinExistence type="predicted"/>
<dbReference type="OrthoDB" id="2637at2157"/>
<keyword evidence="2" id="KW-1185">Reference proteome</keyword>
<dbReference type="AlphaFoldDB" id="A0A7D5M2L6"/>
<sequence length="263" mass="30375">MSVLTPNAFAQSDFNRIDGDEIKNSSISQDILAKIEFSKQQFLKAKEVEKTRNAHQKFIDEQRIIAEKSLEEEIQRMNQSYKAFTPKNAFASYVSKLNATDHGIFWDQFDYLQAKITLAKDARDSVLKQGGTFSEAMKQYVKYAKMPKVEMQNIVRDLNVKHNLADAKIQSYFDINGKLPRYDNDLESPCYGCNEKISKLQISSEQSVPIKRVVLEQKPTKINDLRESLSELQSDFLKSRDVIAQKKMVFEMNNIIKNIQELK</sequence>
<accession>A0A7D5M2L6</accession>
<dbReference type="EMBL" id="CP026994">
    <property type="protein sequence ID" value="QLH05494.1"/>
    <property type="molecule type" value="Genomic_DNA"/>
</dbReference>
<organism evidence="1 2">
    <name type="scientific">Nitrosopumilus oxyclinae</name>
    <dbReference type="NCBI Taxonomy" id="1959104"/>
    <lineage>
        <taxon>Archaea</taxon>
        <taxon>Nitrososphaerota</taxon>
        <taxon>Nitrososphaeria</taxon>
        <taxon>Nitrosopumilales</taxon>
        <taxon>Nitrosopumilaceae</taxon>
        <taxon>Nitrosopumilus</taxon>
    </lineage>
</organism>
<evidence type="ECO:0000313" key="2">
    <source>
        <dbReference type="Proteomes" id="UP000509441"/>
    </source>
</evidence>
<gene>
    <name evidence="1" type="ORF">C5F49_00825</name>
</gene>
<name>A0A7D5M2L6_9ARCH</name>
<evidence type="ECO:0000313" key="1">
    <source>
        <dbReference type="EMBL" id="QLH05494.1"/>
    </source>
</evidence>